<evidence type="ECO:0000256" key="4">
    <source>
        <dbReference type="ARBA" id="ARBA00023136"/>
    </source>
</evidence>
<proteinExistence type="predicted"/>
<dbReference type="NCBIfam" id="TIGR01167">
    <property type="entry name" value="LPXTG_anchor"/>
    <property type="match status" value="1"/>
</dbReference>
<keyword evidence="9" id="KW-1185">Reference proteome</keyword>
<dbReference type="InterPro" id="IPR051694">
    <property type="entry name" value="Immunoregulatory_rcpt-like"/>
</dbReference>
<comment type="subcellular location">
    <subcellularLocation>
        <location evidence="1">Membrane</location>
        <topology evidence="1">Single-pass membrane protein</topology>
    </subcellularLocation>
</comment>
<evidence type="ECO:0000313" key="9">
    <source>
        <dbReference type="Proteomes" id="UP000244855"/>
    </source>
</evidence>
<feature type="compositionally biased region" description="Pro residues" evidence="5">
    <location>
        <begin position="304"/>
        <end position="319"/>
    </location>
</feature>
<keyword evidence="2 6" id="KW-0812">Transmembrane</keyword>
<feature type="compositionally biased region" description="Low complexity" evidence="5">
    <location>
        <begin position="289"/>
        <end position="303"/>
    </location>
</feature>
<feature type="region of interest" description="Disordered" evidence="5">
    <location>
        <begin position="171"/>
        <end position="213"/>
    </location>
</feature>
<dbReference type="OrthoDB" id="3557178at2759"/>
<feature type="compositionally biased region" description="Low complexity" evidence="5">
    <location>
        <begin position="172"/>
        <end position="200"/>
    </location>
</feature>
<evidence type="ECO:0000256" key="6">
    <source>
        <dbReference type="SAM" id="Phobius"/>
    </source>
</evidence>
<feature type="region of interest" description="Disordered" evidence="5">
    <location>
        <begin position="274"/>
        <end position="364"/>
    </location>
</feature>
<evidence type="ECO:0000256" key="1">
    <source>
        <dbReference type="ARBA" id="ARBA00004167"/>
    </source>
</evidence>
<evidence type="ECO:0000256" key="2">
    <source>
        <dbReference type="ARBA" id="ARBA00022692"/>
    </source>
</evidence>
<protein>
    <recommendedName>
        <fullName evidence="10">Mid2 domain-containing protein</fullName>
    </recommendedName>
</protein>
<dbReference type="CDD" id="cd12087">
    <property type="entry name" value="TM_EGFR-like"/>
    <property type="match status" value="1"/>
</dbReference>
<evidence type="ECO:0000256" key="3">
    <source>
        <dbReference type="ARBA" id="ARBA00022989"/>
    </source>
</evidence>
<evidence type="ECO:0000256" key="5">
    <source>
        <dbReference type="SAM" id="MobiDB-lite"/>
    </source>
</evidence>
<evidence type="ECO:0008006" key="10">
    <source>
        <dbReference type="Google" id="ProtNLM"/>
    </source>
</evidence>
<feature type="signal peptide" evidence="7">
    <location>
        <begin position="1"/>
        <end position="18"/>
    </location>
</feature>
<feature type="transmembrane region" description="Helical" evidence="6">
    <location>
        <begin position="216"/>
        <end position="240"/>
    </location>
</feature>
<name>A0A2V1E4E2_9PLEO</name>
<dbReference type="GO" id="GO:0071944">
    <property type="term" value="C:cell periphery"/>
    <property type="evidence" value="ECO:0007669"/>
    <property type="project" value="UniProtKB-ARBA"/>
</dbReference>
<feature type="chain" id="PRO_5016087035" description="Mid2 domain-containing protein" evidence="7">
    <location>
        <begin position="19"/>
        <end position="364"/>
    </location>
</feature>
<sequence>MRVCAYLGYALFASFSFARLLTPTPAVSDPTITPAPEVPMELFRKQNDNRFVGWVSLFGSWTARTCNIGYTYYQAGSVWRCCSTAYPGCNVPVACVSGSLIFRISTSGTQTSTLTTIGCTSGVTDPVDLSYSACNTGLLYESAEAAGTDARTNIFCGPSSLILSYYRVRPGSTTTTTPSSTTTSTSTPTTTTTITPTTTPTSPPTPPPDPENKSQAWIAGAVVGPVAGIALIGAILFFFFRRKKKTPTPSPMQQHSQPNADGTAFYETQQKPNMVPIGVGTHGSTSPHQQQQWQHLPQQGQQMYPPPPPSSTASPPPQHQQPLFNGQGYGRQPGAEERPFSAELDGAQGMGGGVAPHPSPGQNR</sequence>
<evidence type="ECO:0000256" key="7">
    <source>
        <dbReference type="SAM" id="SignalP"/>
    </source>
</evidence>
<reference evidence="8 9" key="1">
    <citation type="journal article" date="2018" name="Sci. Rep.">
        <title>Comparative genomics provides insights into the lifestyle and reveals functional heterogeneity of dark septate endophytic fungi.</title>
        <authorList>
            <person name="Knapp D.G."/>
            <person name="Nemeth J.B."/>
            <person name="Barry K."/>
            <person name="Hainaut M."/>
            <person name="Henrissat B."/>
            <person name="Johnson J."/>
            <person name="Kuo A."/>
            <person name="Lim J.H.P."/>
            <person name="Lipzen A."/>
            <person name="Nolan M."/>
            <person name="Ohm R.A."/>
            <person name="Tamas L."/>
            <person name="Grigoriev I.V."/>
            <person name="Spatafora J.W."/>
            <person name="Nagy L.G."/>
            <person name="Kovacs G.M."/>
        </authorList>
    </citation>
    <scope>NUCLEOTIDE SEQUENCE [LARGE SCALE GENOMIC DNA]</scope>
    <source>
        <strain evidence="8 9">DSE2036</strain>
    </source>
</reference>
<dbReference type="AlphaFoldDB" id="A0A2V1E4E2"/>
<dbReference type="GO" id="GO:0016020">
    <property type="term" value="C:membrane"/>
    <property type="evidence" value="ECO:0007669"/>
    <property type="project" value="UniProtKB-SubCell"/>
</dbReference>
<dbReference type="PANTHER" id="PTHR15549:SF26">
    <property type="entry name" value="AXIAL BUDDING PATTERN PROTEIN 2-RELATED"/>
    <property type="match status" value="1"/>
</dbReference>
<keyword evidence="4 6" id="KW-0472">Membrane</keyword>
<keyword evidence="3 6" id="KW-1133">Transmembrane helix</keyword>
<dbReference type="STRING" id="97972.A0A2V1E4E2"/>
<organism evidence="8 9">
    <name type="scientific">Periconia macrospinosa</name>
    <dbReference type="NCBI Taxonomy" id="97972"/>
    <lineage>
        <taxon>Eukaryota</taxon>
        <taxon>Fungi</taxon>
        <taxon>Dikarya</taxon>
        <taxon>Ascomycota</taxon>
        <taxon>Pezizomycotina</taxon>
        <taxon>Dothideomycetes</taxon>
        <taxon>Pleosporomycetidae</taxon>
        <taxon>Pleosporales</taxon>
        <taxon>Massarineae</taxon>
        <taxon>Periconiaceae</taxon>
        <taxon>Periconia</taxon>
    </lineage>
</organism>
<dbReference type="Proteomes" id="UP000244855">
    <property type="component" value="Unassembled WGS sequence"/>
</dbReference>
<keyword evidence="7" id="KW-0732">Signal</keyword>
<evidence type="ECO:0000313" key="8">
    <source>
        <dbReference type="EMBL" id="PVI04534.1"/>
    </source>
</evidence>
<accession>A0A2V1E4E2</accession>
<dbReference type="PANTHER" id="PTHR15549">
    <property type="entry name" value="PAIRED IMMUNOGLOBULIN-LIKE TYPE 2 RECEPTOR"/>
    <property type="match status" value="1"/>
</dbReference>
<gene>
    <name evidence="8" type="ORF">DM02DRAFT_725695</name>
</gene>
<dbReference type="EMBL" id="KZ805320">
    <property type="protein sequence ID" value="PVI04534.1"/>
    <property type="molecule type" value="Genomic_DNA"/>
</dbReference>